<dbReference type="AlphaFoldDB" id="A0A820LFG0"/>
<dbReference type="Gene3D" id="3.30.1520.10">
    <property type="entry name" value="Phox-like domain"/>
    <property type="match status" value="1"/>
</dbReference>
<evidence type="ECO:0000256" key="9">
    <source>
        <dbReference type="SAM" id="Phobius"/>
    </source>
</evidence>
<dbReference type="Pfam" id="PF00787">
    <property type="entry name" value="PX"/>
    <property type="match status" value="1"/>
</dbReference>
<dbReference type="GO" id="GO:0000139">
    <property type="term" value="C:Golgi membrane"/>
    <property type="evidence" value="ECO:0007669"/>
    <property type="project" value="InterPro"/>
</dbReference>
<keyword evidence="15" id="KW-1185">Reference proteome</keyword>
<gene>
    <name evidence="12" type="ORF">HFQ381_LOCUS17369</name>
    <name evidence="14" type="ORF">QYT958_LOCUS9199</name>
    <name evidence="13" type="ORF">TSG867_LOCUS19658</name>
    <name evidence="11" type="ORF">UJA718_LOCUS15971</name>
</gene>
<feature type="coiled-coil region" evidence="7">
    <location>
        <begin position="197"/>
        <end position="231"/>
    </location>
</feature>
<keyword evidence="3" id="KW-0813">Transport</keyword>
<dbReference type="EMBL" id="CAJOBQ010001389">
    <property type="protein sequence ID" value="CAF4482780.1"/>
    <property type="molecule type" value="Genomic_DNA"/>
</dbReference>
<feature type="transmembrane region" description="Helical" evidence="9">
    <location>
        <begin position="436"/>
        <end position="453"/>
    </location>
</feature>
<dbReference type="GO" id="GO:0015165">
    <property type="term" value="F:pyrimidine nucleotide-sugar transmembrane transporter activity"/>
    <property type="evidence" value="ECO:0007669"/>
    <property type="project" value="InterPro"/>
</dbReference>
<evidence type="ECO:0000256" key="2">
    <source>
        <dbReference type="ARBA" id="ARBA00009976"/>
    </source>
</evidence>
<evidence type="ECO:0000256" key="1">
    <source>
        <dbReference type="ARBA" id="ARBA00004141"/>
    </source>
</evidence>
<dbReference type="InterPro" id="IPR001683">
    <property type="entry name" value="PX_dom"/>
</dbReference>
<evidence type="ECO:0000256" key="8">
    <source>
        <dbReference type="SAM" id="MobiDB-lite"/>
    </source>
</evidence>
<dbReference type="PROSITE" id="PS50195">
    <property type="entry name" value="PX"/>
    <property type="match status" value="1"/>
</dbReference>
<dbReference type="Proteomes" id="UP000663851">
    <property type="component" value="Unassembled WGS sequence"/>
</dbReference>
<dbReference type="EMBL" id="CAJOBO010001284">
    <property type="protein sequence ID" value="CAF4360693.1"/>
    <property type="molecule type" value="Genomic_DNA"/>
</dbReference>
<dbReference type="InterPro" id="IPR007271">
    <property type="entry name" value="Nuc_sug_transpt"/>
</dbReference>
<dbReference type="SUPFAM" id="SSF103481">
    <property type="entry name" value="Multidrug resistance efflux transporter EmrE"/>
    <property type="match status" value="1"/>
</dbReference>
<dbReference type="SUPFAM" id="SSF64268">
    <property type="entry name" value="PX domain"/>
    <property type="match status" value="1"/>
</dbReference>
<dbReference type="PANTHER" id="PTHR10231">
    <property type="entry name" value="NUCLEOTIDE-SUGAR TRANSMEMBRANE TRANSPORTER"/>
    <property type="match status" value="1"/>
</dbReference>
<sequence length="594" mass="67683">MASITKDSELCSFDVPETARHPSGHTIYKIVLQVTPKELTENSYQLVHWKRYNDIRKLYEVLQRYHQAIYRPGKFPDFPEKTRFMERFDPVVVEERRVATKTFLNYALQQLYLRTHDAYLNFFQKGEKVLLPDVAAAPLQPEIVNSQVPTSIETEPVSLAAVPIHEPVIQANPDELLFTTDEEEHIEHVTSACAQILADLNDLQFEQQDEINKEKEEFNLIEEEVNQAASLLVTGSKTATNSYNYNTIVVVLLTECVKLISAVTIYRQTHTFSQMRREITDNQTVIILYFIPSALYCLYNNLAFINLSSYDPTTYFLLLQFRVVVTGVIFQFLFNKRLTRLQWLSLILLTSGCIIKQFEHSSISSSSTTISTRNMTTATTTIQSNQQTITTPPSIINVHLIWILVQVFCSCFAGVYNEYLLKSDRTNQVDTMLQNAFMYVDSILCNFVLLMYFDRQQPTLSVVHKIFDTISIILSGKQFLILLIIINNAAVGIVTSLFLKSMTSILKTFASALELLFTSILAWMLFGIPVSIYTFIAIFIVSNAVYLYSINPVVNLPSTPTMNVPANQPININNGDVNSKNSNPANEQERRLIV</sequence>
<name>A0A820LFG0_9BILA</name>
<accession>A0A820LFG0</accession>
<evidence type="ECO:0000256" key="5">
    <source>
        <dbReference type="ARBA" id="ARBA00022989"/>
    </source>
</evidence>
<evidence type="ECO:0000259" key="10">
    <source>
        <dbReference type="PROSITE" id="PS50195"/>
    </source>
</evidence>
<evidence type="ECO:0000256" key="6">
    <source>
        <dbReference type="ARBA" id="ARBA00023136"/>
    </source>
</evidence>
<feature type="transmembrane region" description="Helical" evidence="9">
    <location>
        <begin position="395"/>
        <end position="416"/>
    </location>
</feature>
<comment type="subcellular location">
    <subcellularLocation>
        <location evidence="1">Membrane</location>
        <topology evidence="1">Multi-pass membrane protein</topology>
    </subcellularLocation>
</comment>
<keyword evidence="4 9" id="KW-0812">Transmembrane</keyword>
<dbReference type="Pfam" id="PF04142">
    <property type="entry name" value="Nuc_sug_transp"/>
    <property type="match status" value="1"/>
</dbReference>
<dbReference type="EMBL" id="CAJOBR010000959">
    <property type="protein sequence ID" value="CAF4564419.1"/>
    <property type="molecule type" value="Genomic_DNA"/>
</dbReference>
<feature type="transmembrane region" description="Helical" evidence="9">
    <location>
        <begin position="479"/>
        <end position="499"/>
    </location>
</feature>
<dbReference type="Proteomes" id="UP000663848">
    <property type="component" value="Unassembled WGS sequence"/>
</dbReference>
<keyword evidence="7" id="KW-0175">Coiled coil</keyword>
<keyword evidence="5 9" id="KW-1133">Transmembrane helix</keyword>
<keyword evidence="6 9" id="KW-0472">Membrane</keyword>
<evidence type="ECO:0000313" key="14">
    <source>
        <dbReference type="EMBL" id="CAF4564419.1"/>
    </source>
</evidence>
<feature type="compositionally biased region" description="Polar residues" evidence="8">
    <location>
        <begin position="570"/>
        <end position="586"/>
    </location>
</feature>
<evidence type="ECO:0000313" key="13">
    <source>
        <dbReference type="EMBL" id="CAF4482780.1"/>
    </source>
</evidence>
<evidence type="ECO:0000313" key="15">
    <source>
        <dbReference type="Proteomes" id="UP000663873"/>
    </source>
</evidence>
<evidence type="ECO:0000313" key="11">
    <source>
        <dbReference type="EMBL" id="CAF4353680.1"/>
    </source>
</evidence>
<dbReference type="GO" id="GO:0035091">
    <property type="term" value="F:phosphatidylinositol binding"/>
    <property type="evidence" value="ECO:0007669"/>
    <property type="project" value="InterPro"/>
</dbReference>
<reference evidence="11" key="1">
    <citation type="submission" date="2021-02" db="EMBL/GenBank/DDBJ databases">
        <authorList>
            <person name="Nowell W R."/>
        </authorList>
    </citation>
    <scope>NUCLEOTIDE SEQUENCE</scope>
</reference>
<feature type="domain" description="PX" evidence="10">
    <location>
        <begin position="6"/>
        <end position="130"/>
    </location>
</feature>
<evidence type="ECO:0000256" key="4">
    <source>
        <dbReference type="ARBA" id="ARBA00022692"/>
    </source>
</evidence>
<evidence type="ECO:0000256" key="3">
    <source>
        <dbReference type="ARBA" id="ARBA00022597"/>
    </source>
</evidence>
<feature type="transmembrane region" description="Helical" evidence="9">
    <location>
        <begin position="286"/>
        <end position="307"/>
    </location>
</feature>
<evidence type="ECO:0000313" key="12">
    <source>
        <dbReference type="EMBL" id="CAF4360693.1"/>
    </source>
</evidence>
<dbReference type="Proteomes" id="UP000663873">
    <property type="component" value="Unassembled WGS sequence"/>
</dbReference>
<feature type="region of interest" description="Disordered" evidence="8">
    <location>
        <begin position="570"/>
        <end position="594"/>
    </location>
</feature>
<keyword evidence="3" id="KW-0762">Sugar transport</keyword>
<dbReference type="InterPro" id="IPR036871">
    <property type="entry name" value="PX_dom_sf"/>
</dbReference>
<dbReference type="Proteomes" id="UP000663862">
    <property type="component" value="Unassembled WGS sequence"/>
</dbReference>
<dbReference type="EMBL" id="CAJOBP010002418">
    <property type="protein sequence ID" value="CAF4353680.1"/>
    <property type="molecule type" value="Genomic_DNA"/>
</dbReference>
<evidence type="ECO:0000256" key="7">
    <source>
        <dbReference type="SAM" id="Coils"/>
    </source>
</evidence>
<protein>
    <recommendedName>
        <fullName evidence="10">PX domain-containing protein</fullName>
    </recommendedName>
</protein>
<proteinExistence type="inferred from homology"/>
<organism evidence="11 15">
    <name type="scientific">Rotaria socialis</name>
    <dbReference type="NCBI Taxonomy" id="392032"/>
    <lineage>
        <taxon>Eukaryota</taxon>
        <taxon>Metazoa</taxon>
        <taxon>Spiralia</taxon>
        <taxon>Gnathifera</taxon>
        <taxon>Rotifera</taxon>
        <taxon>Eurotatoria</taxon>
        <taxon>Bdelloidea</taxon>
        <taxon>Philodinida</taxon>
        <taxon>Philodinidae</taxon>
        <taxon>Rotaria</taxon>
    </lineage>
</organism>
<dbReference type="InterPro" id="IPR037185">
    <property type="entry name" value="EmrE-like"/>
</dbReference>
<comment type="caution">
    <text evidence="11">The sequence shown here is derived from an EMBL/GenBank/DDBJ whole genome shotgun (WGS) entry which is preliminary data.</text>
</comment>
<feature type="transmembrane region" description="Helical" evidence="9">
    <location>
        <begin position="313"/>
        <end position="334"/>
    </location>
</feature>
<comment type="similarity">
    <text evidence="2">Belongs to the nucleotide-sugar transporter family. SLC35A subfamily.</text>
</comment>